<protein>
    <submittedName>
        <fullName evidence="1">Uncharacterized protein</fullName>
    </submittedName>
</protein>
<name>A0ACB8UEC9_9APHY</name>
<evidence type="ECO:0000313" key="2">
    <source>
        <dbReference type="Proteomes" id="UP001055072"/>
    </source>
</evidence>
<gene>
    <name evidence="1" type="ORF">BDY19DRAFT_990299</name>
</gene>
<accession>A0ACB8UEC9</accession>
<dbReference type="EMBL" id="MU274903">
    <property type="protein sequence ID" value="KAI0092588.1"/>
    <property type="molecule type" value="Genomic_DNA"/>
</dbReference>
<organism evidence="1 2">
    <name type="scientific">Irpex rosettiformis</name>
    <dbReference type="NCBI Taxonomy" id="378272"/>
    <lineage>
        <taxon>Eukaryota</taxon>
        <taxon>Fungi</taxon>
        <taxon>Dikarya</taxon>
        <taxon>Basidiomycota</taxon>
        <taxon>Agaricomycotina</taxon>
        <taxon>Agaricomycetes</taxon>
        <taxon>Polyporales</taxon>
        <taxon>Irpicaceae</taxon>
        <taxon>Irpex</taxon>
    </lineage>
</organism>
<comment type="caution">
    <text evidence="1">The sequence shown here is derived from an EMBL/GenBank/DDBJ whole genome shotgun (WGS) entry which is preliminary data.</text>
</comment>
<evidence type="ECO:0000313" key="1">
    <source>
        <dbReference type="EMBL" id="KAI0092588.1"/>
    </source>
</evidence>
<dbReference type="Proteomes" id="UP001055072">
    <property type="component" value="Unassembled WGS sequence"/>
</dbReference>
<sequence>MSEDNSLPPAKDPATKATATGMNTADGSDNGLFGQILAPGSSLHPTFLLVLDGAFGLLFCVFLGLLFLTSGNVHILALMLIEGCLWASVKWVVHELKNAENANTKTEAKDE</sequence>
<reference evidence="1" key="1">
    <citation type="journal article" date="2021" name="Environ. Microbiol.">
        <title>Gene family expansions and transcriptome signatures uncover fungal adaptations to wood decay.</title>
        <authorList>
            <person name="Hage H."/>
            <person name="Miyauchi S."/>
            <person name="Viragh M."/>
            <person name="Drula E."/>
            <person name="Min B."/>
            <person name="Chaduli D."/>
            <person name="Navarro D."/>
            <person name="Favel A."/>
            <person name="Norest M."/>
            <person name="Lesage-Meessen L."/>
            <person name="Balint B."/>
            <person name="Merenyi Z."/>
            <person name="de Eugenio L."/>
            <person name="Morin E."/>
            <person name="Martinez A.T."/>
            <person name="Baldrian P."/>
            <person name="Stursova M."/>
            <person name="Martinez M.J."/>
            <person name="Novotny C."/>
            <person name="Magnuson J.K."/>
            <person name="Spatafora J.W."/>
            <person name="Maurice S."/>
            <person name="Pangilinan J."/>
            <person name="Andreopoulos W."/>
            <person name="LaButti K."/>
            <person name="Hundley H."/>
            <person name="Na H."/>
            <person name="Kuo A."/>
            <person name="Barry K."/>
            <person name="Lipzen A."/>
            <person name="Henrissat B."/>
            <person name="Riley R."/>
            <person name="Ahrendt S."/>
            <person name="Nagy L.G."/>
            <person name="Grigoriev I.V."/>
            <person name="Martin F."/>
            <person name="Rosso M.N."/>
        </authorList>
    </citation>
    <scope>NUCLEOTIDE SEQUENCE</scope>
    <source>
        <strain evidence="1">CBS 384.51</strain>
    </source>
</reference>
<keyword evidence="2" id="KW-1185">Reference proteome</keyword>
<proteinExistence type="predicted"/>